<name>A0AAE1QK94_9EUCA</name>
<dbReference type="Proteomes" id="UP001292094">
    <property type="component" value="Unassembled WGS sequence"/>
</dbReference>
<dbReference type="EMBL" id="JAWZYT010000114">
    <property type="protein sequence ID" value="KAK4327910.1"/>
    <property type="molecule type" value="Genomic_DNA"/>
</dbReference>
<keyword evidence="2" id="KW-1185">Reference proteome</keyword>
<comment type="caution">
    <text evidence="1">The sequence shown here is derived from an EMBL/GenBank/DDBJ whole genome shotgun (WGS) entry which is preliminary data.</text>
</comment>
<gene>
    <name evidence="1" type="ORF">Pmani_001660</name>
</gene>
<organism evidence="1 2">
    <name type="scientific">Petrolisthes manimaculis</name>
    <dbReference type="NCBI Taxonomy" id="1843537"/>
    <lineage>
        <taxon>Eukaryota</taxon>
        <taxon>Metazoa</taxon>
        <taxon>Ecdysozoa</taxon>
        <taxon>Arthropoda</taxon>
        <taxon>Crustacea</taxon>
        <taxon>Multicrustacea</taxon>
        <taxon>Malacostraca</taxon>
        <taxon>Eumalacostraca</taxon>
        <taxon>Eucarida</taxon>
        <taxon>Decapoda</taxon>
        <taxon>Pleocyemata</taxon>
        <taxon>Anomura</taxon>
        <taxon>Galatheoidea</taxon>
        <taxon>Porcellanidae</taxon>
        <taxon>Petrolisthes</taxon>
    </lineage>
</organism>
<proteinExistence type="predicted"/>
<dbReference type="AlphaFoldDB" id="A0AAE1QK94"/>
<evidence type="ECO:0000313" key="1">
    <source>
        <dbReference type="EMBL" id="KAK4327910.1"/>
    </source>
</evidence>
<accession>A0AAE1QK94</accession>
<reference evidence="1" key="1">
    <citation type="submission" date="2023-11" db="EMBL/GenBank/DDBJ databases">
        <title>Genome assemblies of two species of porcelain crab, Petrolisthes cinctipes and Petrolisthes manimaculis (Anomura: Porcellanidae).</title>
        <authorList>
            <person name="Angst P."/>
        </authorList>
    </citation>
    <scope>NUCLEOTIDE SEQUENCE</scope>
    <source>
        <strain evidence="1">PB745_02</strain>
        <tissue evidence="1">Gill</tissue>
    </source>
</reference>
<sequence length="105" mass="11402">MNQLSSGVITDIIEGGHSDNPLVQILNLLHLMCVRMCVRRGAGDAHISSLIPNIQDPDEKVALDSGSNVNFGSYWQSISQATPDQAHSNPGALRNEVLKRLTSYC</sequence>
<evidence type="ECO:0000313" key="2">
    <source>
        <dbReference type="Proteomes" id="UP001292094"/>
    </source>
</evidence>
<protein>
    <submittedName>
        <fullName evidence="1">Uncharacterized protein</fullName>
    </submittedName>
</protein>